<dbReference type="InterPro" id="IPR009594">
    <property type="entry name" value="Tscrpt_reg_HTH_AraC_N"/>
</dbReference>
<gene>
    <name evidence="4" type="ORF">FHS19_001360</name>
</gene>
<sequence>MDEWFEKQRLELLRIIEKFTPEDGTHETEVPGLRLIRFSRLSEPVYAVYEPSLCVVAQGSKVVMLGQEAYQYDPSSYLTASVHLPITGQVMEASNETPYLSLQILFDMNQILDVIQVSGDAIRAGNETSRGLKVSRVNDTLLDAVLRLVKLVETPRDIPVLAPYAMREIIYRVLQNENSSSLMQFAVTGSHAQRIAGVVEKINRDFALPLRVEELAAEARMSTSSLYDYFKEVTGMSPIQYQKQIRLQEARRLLFSESIDAAEAAFQVGYESPSHFSREYARMFGMPPVRDVRRLRSTIVDEMTISAEIKGKEKNLWILS</sequence>
<evidence type="ECO:0000259" key="3">
    <source>
        <dbReference type="PROSITE" id="PS01124"/>
    </source>
</evidence>
<dbReference type="SUPFAM" id="SSF46689">
    <property type="entry name" value="Homeodomain-like"/>
    <property type="match status" value="2"/>
</dbReference>
<dbReference type="AlphaFoldDB" id="A0A839TIR8"/>
<keyword evidence="4" id="KW-0238">DNA-binding</keyword>
<dbReference type="RefSeq" id="WP_183580354.1">
    <property type="nucleotide sequence ID" value="NZ_JACHXJ010000001.1"/>
</dbReference>
<evidence type="ECO:0000313" key="5">
    <source>
        <dbReference type="Proteomes" id="UP000517523"/>
    </source>
</evidence>
<dbReference type="Gene3D" id="1.10.10.60">
    <property type="entry name" value="Homeodomain-like"/>
    <property type="match status" value="2"/>
</dbReference>
<keyword evidence="1" id="KW-0805">Transcription regulation</keyword>
<dbReference type="InterPro" id="IPR009057">
    <property type="entry name" value="Homeodomain-like_sf"/>
</dbReference>
<name>A0A839TIR8_9BACL</name>
<dbReference type="PANTHER" id="PTHR43436">
    <property type="entry name" value="ARAC-FAMILY TRANSCRIPTIONAL REGULATOR"/>
    <property type="match status" value="1"/>
</dbReference>
<evidence type="ECO:0000256" key="2">
    <source>
        <dbReference type="ARBA" id="ARBA00023163"/>
    </source>
</evidence>
<dbReference type="Pfam" id="PF12833">
    <property type="entry name" value="HTH_18"/>
    <property type="match status" value="1"/>
</dbReference>
<dbReference type="Proteomes" id="UP000517523">
    <property type="component" value="Unassembled WGS sequence"/>
</dbReference>
<dbReference type="EMBL" id="JACHXJ010000001">
    <property type="protein sequence ID" value="MBB3126706.1"/>
    <property type="molecule type" value="Genomic_DNA"/>
</dbReference>
<dbReference type="GO" id="GO:0043565">
    <property type="term" value="F:sequence-specific DNA binding"/>
    <property type="evidence" value="ECO:0007669"/>
    <property type="project" value="InterPro"/>
</dbReference>
<accession>A0A839TIR8</accession>
<feature type="domain" description="HTH araC/xylS-type" evidence="3">
    <location>
        <begin position="196"/>
        <end position="294"/>
    </location>
</feature>
<dbReference type="SMART" id="SM00342">
    <property type="entry name" value="HTH_ARAC"/>
    <property type="match status" value="1"/>
</dbReference>
<keyword evidence="2" id="KW-0804">Transcription</keyword>
<reference evidence="4 5" key="1">
    <citation type="submission" date="2020-08" db="EMBL/GenBank/DDBJ databases">
        <title>Genomic Encyclopedia of Type Strains, Phase III (KMG-III): the genomes of soil and plant-associated and newly described type strains.</title>
        <authorList>
            <person name="Whitman W."/>
        </authorList>
    </citation>
    <scope>NUCLEOTIDE SEQUENCE [LARGE SCALE GENOMIC DNA]</scope>
    <source>
        <strain evidence="4 5">CECT 5831</strain>
    </source>
</reference>
<dbReference type="Pfam" id="PF06719">
    <property type="entry name" value="AraC_N"/>
    <property type="match status" value="1"/>
</dbReference>
<evidence type="ECO:0000256" key="1">
    <source>
        <dbReference type="ARBA" id="ARBA00023015"/>
    </source>
</evidence>
<proteinExistence type="predicted"/>
<comment type="caution">
    <text evidence="4">The sequence shown here is derived from an EMBL/GenBank/DDBJ whole genome shotgun (WGS) entry which is preliminary data.</text>
</comment>
<dbReference type="InterPro" id="IPR018060">
    <property type="entry name" value="HTH_AraC"/>
</dbReference>
<organism evidence="4 5">
    <name type="scientific">Paenibacillus rhizosphaerae</name>
    <dbReference type="NCBI Taxonomy" id="297318"/>
    <lineage>
        <taxon>Bacteria</taxon>
        <taxon>Bacillati</taxon>
        <taxon>Bacillota</taxon>
        <taxon>Bacilli</taxon>
        <taxon>Bacillales</taxon>
        <taxon>Paenibacillaceae</taxon>
        <taxon>Paenibacillus</taxon>
    </lineage>
</organism>
<evidence type="ECO:0000313" key="4">
    <source>
        <dbReference type="EMBL" id="MBB3126706.1"/>
    </source>
</evidence>
<dbReference type="GO" id="GO:0003700">
    <property type="term" value="F:DNA-binding transcription factor activity"/>
    <property type="evidence" value="ECO:0007669"/>
    <property type="project" value="InterPro"/>
</dbReference>
<protein>
    <submittedName>
        <fullName evidence="4">AraC-like DNA-binding protein</fullName>
    </submittedName>
</protein>
<dbReference type="PROSITE" id="PS01124">
    <property type="entry name" value="HTH_ARAC_FAMILY_2"/>
    <property type="match status" value="1"/>
</dbReference>
<dbReference type="PANTHER" id="PTHR43436:SF1">
    <property type="entry name" value="TRANSCRIPTIONAL REGULATORY PROTEIN"/>
    <property type="match status" value="1"/>
</dbReference>